<evidence type="ECO:0000256" key="6">
    <source>
        <dbReference type="ARBA" id="ARBA00023211"/>
    </source>
</evidence>
<evidence type="ECO:0000256" key="2">
    <source>
        <dbReference type="ARBA" id="ARBA00001946"/>
    </source>
</evidence>
<protein>
    <recommendedName>
        <fullName evidence="8">Nudix hydrolase domain-containing protein</fullName>
    </recommendedName>
</protein>
<dbReference type="GO" id="GO:0046872">
    <property type="term" value="F:metal ion binding"/>
    <property type="evidence" value="ECO:0007669"/>
    <property type="project" value="UniProtKB-KW"/>
</dbReference>
<dbReference type="PANTHER" id="PTHR12318:SF0">
    <property type="entry name" value="ACYL-COENZYME A DIPHOSPHATASE NUDT19"/>
    <property type="match status" value="1"/>
</dbReference>
<evidence type="ECO:0000313" key="10">
    <source>
        <dbReference type="Proteomes" id="UP000215127"/>
    </source>
</evidence>
<evidence type="ECO:0000259" key="8">
    <source>
        <dbReference type="PROSITE" id="PS51462"/>
    </source>
</evidence>
<dbReference type="Proteomes" id="UP000215127">
    <property type="component" value="Chromosome 1"/>
</dbReference>
<dbReference type="AlphaFoldDB" id="A0A1X7RD11"/>
<feature type="compositionally biased region" description="Polar residues" evidence="7">
    <location>
        <begin position="44"/>
        <end position="58"/>
    </location>
</feature>
<keyword evidence="10" id="KW-1185">Reference proteome</keyword>
<proteinExistence type="predicted"/>
<keyword evidence="5" id="KW-0460">Magnesium</keyword>
<dbReference type="CDD" id="cd18870">
    <property type="entry name" value="NUDIX_AcylCoAdiphos_Nudt19"/>
    <property type="match status" value="1"/>
</dbReference>
<dbReference type="GO" id="GO:0016818">
    <property type="term" value="F:hydrolase activity, acting on acid anhydrides, in phosphorus-containing anhydrides"/>
    <property type="evidence" value="ECO:0007669"/>
    <property type="project" value="InterPro"/>
</dbReference>
<comment type="cofactor">
    <cofactor evidence="1">
        <name>Mn(2+)</name>
        <dbReference type="ChEBI" id="CHEBI:29035"/>
    </cofactor>
</comment>
<dbReference type="Pfam" id="PF00293">
    <property type="entry name" value="NUDIX"/>
    <property type="match status" value="1"/>
</dbReference>
<organism evidence="9 10">
    <name type="scientific">Zymoseptoria tritici (strain ST99CH_3D7)</name>
    <dbReference type="NCBI Taxonomy" id="1276538"/>
    <lineage>
        <taxon>Eukaryota</taxon>
        <taxon>Fungi</taxon>
        <taxon>Dikarya</taxon>
        <taxon>Ascomycota</taxon>
        <taxon>Pezizomycotina</taxon>
        <taxon>Dothideomycetes</taxon>
        <taxon>Dothideomycetidae</taxon>
        <taxon>Mycosphaerellales</taxon>
        <taxon>Mycosphaerellaceae</taxon>
        <taxon>Zymoseptoria</taxon>
    </lineage>
</organism>
<dbReference type="InterPro" id="IPR000086">
    <property type="entry name" value="NUDIX_hydrolase_dom"/>
</dbReference>
<dbReference type="Gene3D" id="3.90.79.10">
    <property type="entry name" value="Nucleoside Triphosphate Pyrophosphohydrolase"/>
    <property type="match status" value="1"/>
</dbReference>
<reference evidence="9 10" key="1">
    <citation type="submission" date="2016-06" db="EMBL/GenBank/DDBJ databases">
        <authorList>
            <person name="Kjaerup R.B."/>
            <person name="Dalgaard T.S."/>
            <person name="Juul-Madsen H.R."/>
        </authorList>
    </citation>
    <scope>NUCLEOTIDE SEQUENCE [LARGE SCALE GENOMIC DNA]</scope>
</reference>
<feature type="domain" description="Nudix hydrolase" evidence="8">
    <location>
        <begin position="72"/>
        <end position="283"/>
    </location>
</feature>
<accession>A0A1X7RD11</accession>
<name>A0A1X7RD11_ZYMT9</name>
<keyword evidence="3" id="KW-0479">Metal-binding</keyword>
<keyword evidence="4" id="KW-0378">Hydrolase</keyword>
<evidence type="ECO:0000313" key="9">
    <source>
        <dbReference type="EMBL" id="SMQ44877.1"/>
    </source>
</evidence>
<dbReference type="PROSITE" id="PS51462">
    <property type="entry name" value="NUDIX"/>
    <property type="match status" value="1"/>
</dbReference>
<dbReference type="InterPro" id="IPR039121">
    <property type="entry name" value="NUDT19"/>
</dbReference>
<dbReference type="GO" id="GO:0005739">
    <property type="term" value="C:mitochondrion"/>
    <property type="evidence" value="ECO:0007669"/>
    <property type="project" value="TreeGrafter"/>
</dbReference>
<evidence type="ECO:0000256" key="1">
    <source>
        <dbReference type="ARBA" id="ARBA00001936"/>
    </source>
</evidence>
<evidence type="ECO:0000256" key="4">
    <source>
        <dbReference type="ARBA" id="ARBA00022801"/>
    </source>
</evidence>
<dbReference type="STRING" id="1276538.A0A1X7RD11"/>
<keyword evidence="6" id="KW-0464">Manganese</keyword>
<dbReference type="InterPro" id="IPR015797">
    <property type="entry name" value="NUDIX_hydrolase-like_dom_sf"/>
</dbReference>
<dbReference type="SUPFAM" id="SSF55811">
    <property type="entry name" value="Nudix"/>
    <property type="match status" value="1"/>
</dbReference>
<comment type="cofactor">
    <cofactor evidence="2">
        <name>Mg(2+)</name>
        <dbReference type="ChEBI" id="CHEBI:18420"/>
    </cofactor>
</comment>
<evidence type="ECO:0000256" key="3">
    <source>
        <dbReference type="ARBA" id="ARBA00022723"/>
    </source>
</evidence>
<evidence type="ECO:0000256" key="5">
    <source>
        <dbReference type="ARBA" id="ARBA00022842"/>
    </source>
</evidence>
<feature type="region of interest" description="Disordered" evidence="7">
    <location>
        <begin position="38"/>
        <end position="77"/>
    </location>
</feature>
<dbReference type="EMBL" id="LT853692">
    <property type="protein sequence ID" value="SMQ44877.1"/>
    <property type="molecule type" value="Genomic_DNA"/>
</dbReference>
<dbReference type="PANTHER" id="PTHR12318">
    <property type="entry name" value="TESTOSTERONE-REGULATED PROTEIN RP2"/>
    <property type="match status" value="1"/>
</dbReference>
<gene>
    <name evidence="9" type="ORF">ZT3D7_G21</name>
</gene>
<sequence length="408" mass="45241">MSTILTTTTPSLTHQLHRLLHLPPSLRVFSTTTTPLSQLTSDLQKQQTMSNGYSTKGYSESSNPKKRPPPSIPRPSASVLVISPNNQILLLQRVRQSSSFPSAHVFPGGNVSTFHDGDAPPPDHPGRHVDSEVYRLAAIRETFEESGILLARNNGFGRLIEVPEEEREEGRKAVHGNQVPFTQWLSQKGGRADLDGLLPFTRWVTPTNVPKRFTTQMYLYFLPTQSTTPLGAEGKEQEEEEVRIPVPTTDGGLEHTTARFLPASAWCRLAQEGRIILFPPQFYLLHQIAQHFDDLKAPTDYASISKEAVPREELENRRKALVEFVKSGSPPWTEKCISPIVQPSRDGKAREDGRAVLGLNRPGPELENAGLERSGVREECVLVDFQKGGPRRVAVISREEALGSGAKL</sequence>
<evidence type="ECO:0000256" key="7">
    <source>
        <dbReference type="SAM" id="MobiDB-lite"/>
    </source>
</evidence>